<feature type="active site" description="Acyl-thioester intermediate" evidence="4">
    <location>
        <position position="89"/>
    </location>
</feature>
<feature type="active site" description="Proton acceptor" evidence="4">
    <location>
        <position position="348"/>
    </location>
</feature>
<dbReference type="PROSITE" id="PS00737">
    <property type="entry name" value="THIOLASE_2"/>
    <property type="match status" value="1"/>
</dbReference>
<feature type="domain" description="Thiolase C-terminal" evidence="7">
    <location>
        <begin position="270"/>
        <end position="391"/>
    </location>
</feature>
<keyword evidence="9" id="KW-1185">Reference proteome</keyword>
<dbReference type="RefSeq" id="WP_189316841.1">
    <property type="nucleotide sequence ID" value="NZ_BMQA01000073.1"/>
</dbReference>
<dbReference type="Proteomes" id="UP000657574">
    <property type="component" value="Unassembled WGS sequence"/>
</dbReference>
<dbReference type="SUPFAM" id="SSF53901">
    <property type="entry name" value="Thiolase-like"/>
    <property type="match status" value="2"/>
</dbReference>
<evidence type="ECO:0000256" key="4">
    <source>
        <dbReference type="PIRSR" id="PIRSR000429-1"/>
    </source>
</evidence>
<dbReference type="InterPro" id="IPR020610">
    <property type="entry name" value="Thiolase_AS"/>
</dbReference>
<accession>A0A917UK02</accession>
<dbReference type="InterPro" id="IPR016039">
    <property type="entry name" value="Thiolase-like"/>
</dbReference>
<feature type="domain" description="Thiolase N-terminal" evidence="6">
    <location>
        <begin position="4"/>
        <end position="261"/>
    </location>
</feature>
<dbReference type="InterPro" id="IPR002155">
    <property type="entry name" value="Thiolase"/>
</dbReference>
<dbReference type="InterPro" id="IPR020613">
    <property type="entry name" value="Thiolase_CS"/>
</dbReference>
<dbReference type="Gene3D" id="3.40.47.10">
    <property type="match status" value="2"/>
</dbReference>
<gene>
    <name evidence="8" type="primary">atoB</name>
    <name evidence="8" type="ORF">GCM10010121_086870</name>
</gene>
<dbReference type="Pfam" id="PF00108">
    <property type="entry name" value="Thiolase_N"/>
    <property type="match status" value="1"/>
</dbReference>
<dbReference type="NCBIfam" id="TIGR01930">
    <property type="entry name" value="AcCoA-C-Actrans"/>
    <property type="match status" value="1"/>
</dbReference>
<dbReference type="EMBL" id="BMQA01000073">
    <property type="protein sequence ID" value="GGJ62847.1"/>
    <property type="molecule type" value="Genomic_DNA"/>
</dbReference>
<evidence type="ECO:0000256" key="5">
    <source>
        <dbReference type="RuleBase" id="RU003557"/>
    </source>
</evidence>
<organism evidence="8 9">
    <name type="scientific">Streptomyces brasiliensis</name>
    <dbReference type="NCBI Taxonomy" id="1954"/>
    <lineage>
        <taxon>Bacteria</taxon>
        <taxon>Bacillati</taxon>
        <taxon>Actinomycetota</taxon>
        <taxon>Actinomycetes</taxon>
        <taxon>Kitasatosporales</taxon>
        <taxon>Streptomycetaceae</taxon>
        <taxon>Streptomyces</taxon>
    </lineage>
</organism>
<proteinExistence type="inferred from homology"/>
<keyword evidence="2 5" id="KW-0808">Transferase</keyword>
<comment type="caution">
    <text evidence="8">The sequence shown here is derived from an EMBL/GenBank/DDBJ whole genome shotgun (WGS) entry which is preliminary data.</text>
</comment>
<dbReference type="PANTHER" id="PTHR43365">
    <property type="entry name" value="BLR7806 PROTEIN"/>
    <property type="match status" value="1"/>
</dbReference>
<dbReference type="PIRSF" id="PIRSF000429">
    <property type="entry name" value="Ac-CoA_Ac_transf"/>
    <property type="match status" value="1"/>
</dbReference>
<dbReference type="GO" id="GO:0016747">
    <property type="term" value="F:acyltransferase activity, transferring groups other than amino-acyl groups"/>
    <property type="evidence" value="ECO:0007669"/>
    <property type="project" value="InterPro"/>
</dbReference>
<evidence type="ECO:0000313" key="9">
    <source>
        <dbReference type="Proteomes" id="UP000657574"/>
    </source>
</evidence>
<name>A0A917UK02_9ACTN</name>
<feature type="active site" description="Proton acceptor" evidence="4">
    <location>
        <position position="378"/>
    </location>
</feature>
<evidence type="ECO:0000256" key="3">
    <source>
        <dbReference type="ARBA" id="ARBA00023315"/>
    </source>
</evidence>
<dbReference type="CDD" id="cd00751">
    <property type="entry name" value="thiolase"/>
    <property type="match status" value="1"/>
</dbReference>
<evidence type="ECO:0000256" key="2">
    <source>
        <dbReference type="ARBA" id="ARBA00022679"/>
    </source>
</evidence>
<protein>
    <submittedName>
        <fullName evidence="8">Acetyl-CoA acetyltransferase</fullName>
    </submittedName>
</protein>
<dbReference type="InterPro" id="IPR020616">
    <property type="entry name" value="Thiolase_N"/>
</dbReference>
<dbReference type="InterPro" id="IPR020617">
    <property type="entry name" value="Thiolase_C"/>
</dbReference>
<evidence type="ECO:0000313" key="8">
    <source>
        <dbReference type="EMBL" id="GGJ62847.1"/>
    </source>
</evidence>
<keyword evidence="3 5" id="KW-0012">Acyltransferase</keyword>
<evidence type="ECO:0000259" key="7">
    <source>
        <dbReference type="Pfam" id="PF02803"/>
    </source>
</evidence>
<reference evidence="8" key="2">
    <citation type="submission" date="2020-09" db="EMBL/GenBank/DDBJ databases">
        <authorList>
            <person name="Sun Q."/>
            <person name="Ohkuma M."/>
        </authorList>
    </citation>
    <scope>NUCLEOTIDE SEQUENCE</scope>
    <source>
        <strain evidence="8">JCM 3086</strain>
    </source>
</reference>
<sequence length="392" mass="40655">MSDVVIVEAARSAVGKKRGGLSHYPSPDLFADVLKAAVDRTGIDSALVGQVAGGCVSQVGMQSGNVTRSAWLAAGLDHRTAAFTVHTQCGSSQQAFTLAYGLVSSGVTDVAVAGGVESMNQVPMGSSGLPELGTPRTPRYEERYEIVTQFEAVERIAEKWGVTREDAEQFAVTSQERAARAIAEGRFESQIVPVETPVVDESGVVVGTKTVAVDEGPRPTTLESLAGLRLNLPDRPGGCVHTAGTSSQISDGASALVLTTEAKAAELGLRPRARVVDSLLVGSDPVLTLTGPIPATQALLERTGLTLEDIDVVEVNEAFASIVLAWAQETKADMEQVNVNGGAIALGHPLGGTGGILLTKALNELERTGGRYGLVTMCVGGGQGTGTIIERL</sequence>
<evidence type="ECO:0000256" key="1">
    <source>
        <dbReference type="ARBA" id="ARBA00010982"/>
    </source>
</evidence>
<dbReference type="Pfam" id="PF02803">
    <property type="entry name" value="Thiolase_C"/>
    <property type="match status" value="1"/>
</dbReference>
<evidence type="ECO:0000259" key="6">
    <source>
        <dbReference type="Pfam" id="PF00108"/>
    </source>
</evidence>
<dbReference type="PROSITE" id="PS00099">
    <property type="entry name" value="THIOLASE_3"/>
    <property type="match status" value="1"/>
</dbReference>
<comment type="similarity">
    <text evidence="1 5">Belongs to the thiolase-like superfamily. Thiolase family.</text>
</comment>
<reference evidence="8" key="1">
    <citation type="journal article" date="2014" name="Int. J. Syst. Evol. Microbiol.">
        <title>Complete genome sequence of Corynebacterium casei LMG S-19264T (=DSM 44701T), isolated from a smear-ripened cheese.</title>
        <authorList>
            <consortium name="US DOE Joint Genome Institute (JGI-PGF)"/>
            <person name="Walter F."/>
            <person name="Albersmeier A."/>
            <person name="Kalinowski J."/>
            <person name="Ruckert C."/>
        </authorList>
    </citation>
    <scope>NUCLEOTIDE SEQUENCE</scope>
    <source>
        <strain evidence="8">JCM 3086</strain>
    </source>
</reference>
<dbReference type="AlphaFoldDB" id="A0A917UK02"/>
<dbReference type="PANTHER" id="PTHR43365:SF1">
    <property type="entry name" value="ACETYL-COA C-ACYLTRANSFERASE"/>
    <property type="match status" value="1"/>
</dbReference>